<protein>
    <submittedName>
        <fullName evidence="1">Uncharacterized protein</fullName>
    </submittedName>
</protein>
<reference evidence="1 2" key="1">
    <citation type="submission" date="2016-12" db="EMBL/GenBank/DDBJ databases">
        <title>Complete genome sequence of Clostridium kluyveri JZZ isolated from the pit mud of a Chinese flavor liquor-making factory.</title>
        <authorList>
            <person name="Wang Y."/>
        </authorList>
    </citation>
    <scope>NUCLEOTIDE SEQUENCE [LARGE SCALE GENOMIC DNA]</scope>
    <source>
        <strain evidence="1 2">JZZ</strain>
    </source>
</reference>
<dbReference type="EMBL" id="CP018335">
    <property type="protein sequence ID" value="APM37818.1"/>
    <property type="molecule type" value="Genomic_DNA"/>
</dbReference>
<dbReference type="RefSeq" id="WP_073537504.1">
    <property type="nucleotide sequence ID" value="NZ_CP018335.1"/>
</dbReference>
<name>A0A1L5F479_CLOKL</name>
<gene>
    <name evidence="1" type="ORF">BS101_03225</name>
</gene>
<organism evidence="1 2">
    <name type="scientific">Clostridium kluyveri</name>
    <dbReference type="NCBI Taxonomy" id="1534"/>
    <lineage>
        <taxon>Bacteria</taxon>
        <taxon>Bacillati</taxon>
        <taxon>Bacillota</taxon>
        <taxon>Clostridia</taxon>
        <taxon>Eubacteriales</taxon>
        <taxon>Clostridiaceae</taxon>
        <taxon>Clostridium</taxon>
    </lineage>
</organism>
<proteinExistence type="predicted"/>
<sequence length="89" mass="10379">MKKVKTYQAWEGDINDYLEVGDLVDFQMIAYFLRSLPVVCENDIIQVMQPIKVYIDGKRECVYPTFMQTEEGWTYAGNCLKGETKNIEI</sequence>
<dbReference type="AlphaFoldDB" id="A0A1L5F479"/>
<evidence type="ECO:0000313" key="2">
    <source>
        <dbReference type="Proteomes" id="UP000184604"/>
    </source>
</evidence>
<dbReference type="OrthoDB" id="2629224at2"/>
<evidence type="ECO:0000313" key="1">
    <source>
        <dbReference type="EMBL" id="APM37818.1"/>
    </source>
</evidence>
<dbReference type="Proteomes" id="UP000184604">
    <property type="component" value="Chromosome"/>
</dbReference>
<accession>A0A1L5F479</accession>